<dbReference type="RefSeq" id="WP_101879915.1">
    <property type="nucleotide sequence ID" value="NZ_NIHM01000015.1"/>
</dbReference>
<evidence type="ECO:0000313" key="4">
    <source>
        <dbReference type="EMBL" id="PLT53933.1"/>
    </source>
</evidence>
<dbReference type="Pfam" id="PF13529">
    <property type="entry name" value="Peptidase_C39_2"/>
    <property type="match status" value="1"/>
</dbReference>
<dbReference type="EMBL" id="NIHM01000015">
    <property type="protein sequence ID" value="PLT53933.1"/>
    <property type="molecule type" value="Genomic_DNA"/>
</dbReference>
<feature type="domain" description="Peptidase C39-like" evidence="3">
    <location>
        <begin position="154"/>
        <end position="287"/>
    </location>
</feature>
<evidence type="ECO:0000313" key="5">
    <source>
        <dbReference type="Proteomes" id="UP000234849"/>
    </source>
</evidence>
<keyword evidence="2" id="KW-0472">Membrane</keyword>
<accession>A0A2N5NGJ8</accession>
<sequence length="314" mass="34828">MAYQRRKRRFDRKKVVLVERTICILILLALLALAGRWIAGQLSKEDSQKKKQTKTQTDNTAQKEDQTEAENTQTPVYDFVCSDGTLSAEFQQTLSDRAKEDKKVQKILADSRNYPVSMLELLAKNAETTDFVADYPEKKDEAPAESIGEVKEGEIPLLIQWDERWGYIHYGDGIIANSGCGPTALAMVAAGLTGDNSITPYKIASYADANGYYVAGSGSSWSLMTEAALNFRVAGTEIALSESSVTEELNAGHPIICSMRQGDFTTDGHFIVLTGMADGKIQVHDSNSKERSSRTWDYTTLEPQIENLWSFTKL</sequence>
<comment type="caution">
    <text evidence="4">The sequence shown here is derived from an EMBL/GenBank/DDBJ whole genome shotgun (WGS) entry which is preliminary data.</text>
</comment>
<reference evidence="4 5" key="1">
    <citation type="journal article" date="2017" name="Genome Med.">
        <title>A novel Ruminococcus gnavus clade enriched in inflammatory bowel disease patients.</title>
        <authorList>
            <person name="Hall A.B."/>
            <person name="Yassour M."/>
            <person name="Sauk J."/>
            <person name="Garner A."/>
            <person name="Jiang X."/>
            <person name="Arthur T."/>
            <person name="Lagoudas G.K."/>
            <person name="Vatanen T."/>
            <person name="Fornelos N."/>
            <person name="Wilson R."/>
            <person name="Bertha M."/>
            <person name="Cohen M."/>
            <person name="Garber J."/>
            <person name="Khalili H."/>
            <person name="Gevers D."/>
            <person name="Ananthakrishnan A.N."/>
            <person name="Kugathasan S."/>
            <person name="Lander E.S."/>
            <person name="Blainey P."/>
            <person name="Vlamakis H."/>
            <person name="Xavier R.J."/>
            <person name="Huttenhower C."/>
        </authorList>
    </citation>
    <scope>NUCLEOTIDE SEQUENCE [LARGE SCALE GENOMIC DNA]</scope>
    <source>
        <strain evidence="4 5">RJX1118</strain>
    </source>
</reference>
<organism evidence="4 5">
    <name type="scientific">Mediterraneibacter gnavus</name>
    <name type="common">Ruminococcus gnavus</name>
    <dbReference type="NCBI Taxonomy" id="33038"/>
    <lineage>
        <taxon>Bacteria</taxon>
        <taxon>Bacillati</taxon>
        <taxon>Bacillota</taxon>
        <taxon>Clostridia</taxon>
        <taxon>Lachnospirales</taxon>
        <taxon>Lachnospiraceae</taxon>
        <taxon>Mediterraneibacter</taxon>
    </lineage>
</organism>
<evidence type="ECO:0000256" key="2">
    <source>
        <dbReference type="SAM" id="Phobius"/>
    </source>
</evidence>
<feature type="region of interest" description="Disordered" evidence="1">
    <location>
        <begin position="44"/>
        <end position="74"/>
    </location>
</feature>
<proteinExistence type="predicted"/>
<dbReference type="AlphaFoldDB" id="A0A2N5NGJ8"/>
<dbReference type="GO" id="GO:0016787">
    <property type="term" value="F:hydrolase activity"/>
    <property type="evidence" value="ECO:0007669"/>
    <property type="project" value="UniProtKB-KW"/>
</dbReference>
<dbReference type="InterPro" id="IPR039564">
    <property type="entry name" value="Peptidase_C39-like"/>
</dbReference>
<evidence type="ECO:0000256" key="1">
    <source>
        <dbReference type="SAM" id="MobiDB-lite"/>
    </source>
</evidence>
<name>A0A2N5NGJ8_MEDGN</name>
<dbReference type="Proteomes" id="UP000234849">
    <property type="component" value="Unassembled WGS sequence"/>
</dbReference>
<keyword evidence="4" id="KW-0378">Hydrolase</keyword>
<keyword evidence="2" id="KW-0812">Transmembrane</keyword>
<dbReference type="Gene3D" id="3.90.70.10">
    <property type="entry name" value="Cysteine proteinases"/>
    <property type="match status" value="1"/>
</dbReference>
<evidence type="ECO:0000259" key="3">
    <source>
        <dbReference type="Pfam" id="PF13529"/>
    </source>
</evidence>
<gene>
    <name evidence="4" type="ORF">CDL18_10840</name>
</gene>
<protein>
    <submittedName>
        <fullName evidence="4">Secreted protein containing domain of murein hydrolase</fullName>
    </submittedName>
</protein>
<feature type="transmembrane region" description="Helical" evidence="2">
    <location>
        <begin position="21"/>
        <end position="39"/>
    </location>
</feature>
<keyword evidence="2" id="KW-1133">Transmembrane helix</keyword>